<proteinExistence type="predicted"/>
<comment type="caution">
    <text evidence="1">The sequence shown here is derived from an EMBL/GenBank/DDBJ whole genome shotgun (WGS) entry which is preliminary data.</text>
</comment>
<reference evidence="1" key="1">
    <citation type="journal article" date="2015" name="Nature">
        <title>Complex archaea that bridge the gap between prokaryotes and eukaryotes.</title>
        <authorList>
            <person name="Spang A."/>
            <person name="Saw J.H."/>
            <person name="Jorgensen S.L."/>
            <person name="Zaremba-Niedzwiedzka K."/>
            <person name="Martijn J."/>
            <person name="Lind A.E."/>
            <person name="van Eijk R."/>
            <person name="Schleper C."/>
            <person name="Guy L."/>
            <person name="Ettema T.J."/>
        </authorList>
    </citation>
    <scope>NUCLEOTIDE SEQUENCE</scope>
</reference>
<accession>A0A0F9B174</accession>
<dbReference type="AlphaFoldDB" id="A0A0F9B174"/>
<sequence length="53" mass="6276">MIRPRIPEDVRLAAVRLLEQVVRQEHKTIPMQVTVLLTKGDMKRLKELLRKVE</sequence>
<organism evidence="1">
    <name type="scientific">marine sediment metagenome</name>
    <dbReference type="NCBI Taxonomy" id="412755"/>
    <lineage>
        <taxon>unclassified sequences</taxon>
        <taxon>metagenomes</taxon>
        <taxon>ecological metagenomes</taxon>
    </lineage>
</organism>
<gene>
    <name evidence="1" type="ORF">LCGC14_2503340</name>
</gene>
<name>A0A0F9B174_9ZZZZ</name>
<dbReference type="EMBL" id="LAZR01039975">
    <property type="protein sequence ID" value="KKL15664.1"/>
    <property type="molecule type" value="Genomic_DNA"/>
</dbReference>
<evidence type="ECO:0000313" key="1">
    <source>
        <dbReference type="EMBL" id="KKL15664.1"/>
    </source>
</evidence>
<protein>
    <submittedName>
        <fullName evidence="1">Uncharacterized protein</fullName>
    </submittedName>
</protein>